<dbReference type="InterPro" id="IPR020479">
    <property type="entry name" value="HD_metazoa"/>
</dbReference>
<accession>A0A2P2I657</accession>
<evidence type="ECO:0000256" key="4">
    <source>
        <dbReference type="ARBA" id="ARBA00023242"/>
    </source>
</evidence>
<dbReference type="PROSITE" id="PS00027">
    <property type="entry name" value="HOMEOBOX_1"/>
    <property type="match status" value="1"/>
</dbReference>
<name>A0A2P2I657_9CRUS</name>
<evidence type="ECO:0000256" key="1">
    <source>
        <dbReference type="ARBA" id="ARBA00004123"/>
    </source>
</evidence>
<organism evidence="9">
    <name type="scientific">Hirondellea gigas</name>
    <dbReference type="NCBI Taxonomy" id="1518452"/>
    <lineage>
        <taxon>Eukaryota</taxon>
        <taxon>Metazoa</taxon>
        <taxon>Ecdysozoa</taxon>
        <taxon>Arthropoda</taxon>
        <taxon>Crustacea</taxon>
        <taxon>Multicrustacea</taxon>
        <taxon>Malacostraca</taxon>
        <taxon>Eumalacostraca</taxon>
        <taxon>Peracarida</taxon>
        <taxon>Amphipoda</taxon>
        <taxon>Amphilochidea</taxon>
        <taxon>Lysianassida</taxon>
        <taxon>Lysianassidira</taxon>
        <taxon>Lysianassoidea</taxon>
        <taxon>Lysianassidae</taxon>
        <taxon>Hirondellea</taxon>
    </lineage>
</organism>
<dbReference type="SMART" id="SM00389">
    <property type="entry name" value="HOX"/>
    <property type="match status" value="1"/>
</dbReference>
<dbReference type="SUPFAM" id="SSF46689">
    <property type="entry name" value="Homeodomain-like"/>
    <property type="match status" value="1"/>
</dbReference>
<feature type="region of interest" description="Disordered" evidence="7">
    <location>
        <begin position="188"/>
        <end position="208"/>
    </location>
</feature>
<dbReference type="GO" id="GO:0007420">
    <property type="term" value="P:brain development"/>
    <property type="evidence" value="ECO:0007669"/>
    <property type="project" value="TreeGrafter"/>
</dbReference>
<dbReference type="PANTHER" id="PTHR24339:SF30">
    <property type="entry name" value="LATERAL MUSCLES SCARCER, ISOFORM B"/>
    <property type="match status" value="1"/>
</dbReference>
<evidence type="ECO:0000256" key="7">
    <source>
        <dbReference type="SAM" id="MobiDB-lite"/>
    </source>
</evidence>
<reference evidence="9" key="1">
    <citation type="journal article" date="2018" name="Biosci. Biotechnol. Biochem.">
        <title>Polysaccharide hydrolase of the hadal zone amphipods Hirondellea gigas.</title>
        <authorList>
            <person name="Kobayashi H."/>
            <person name="Nagahama T."/>
            <person name="Arai W."/>
            <person name="Sasagawa Y."/>
            <person name="Umeda M."/>
            <person name="Hayashi T."/>
            <person name="Nikaido I."/>
            <person name="Watanabe H."/>
            <person name="Oguri K."/>
            <person name="Kitazato H."/>
            <person name="Fujioka K."/>
            <person name="Kido Y."/>
            <person name="Takami H."/>
        </authorList>
    </citation>
    <scope>NUCLEOTIDE SEQUENCE</scope>
    <source>
        <tissue evidence="9">Whole body</tissue>
    </source>
</reference>
<dbReference type="GO" id="GO:0000978">
    <property type="term" value="F:RNA polymerase II cis-regulatory region sequence-specific DNA binding"/>
    <property type="evidence" value="ECO:0007669"/>
    <property type="project" value="TreeGrafter"/>
</dbReference>
<sequence length="287" mass="31585">MRDLEEGRSPNDDRKKRPRTAFTAAQIKSLEQEFERNKYLSVSKRLHLSKQLKLTETQIKIWFQNRRTKWKRKYTNDLELMAQQYYASMGMLAPRPMVIGDRLWLFNPPMGHPNQHTVAQQAASPFSSLNAGLPTIPPVPSLSACLPFTTYHPLAVPPPSERGSFPHPCPVNPLLDRHSPSALFQHQLNSHHHHHLSHPGQPTPGLPPSLLLPTSTAGPALGLGIPMPLGTPMSPPAEFTGGGGLPNFMTKENGGDDGPPDPDTSNELLMSVNVDDSAMSPQSSDDV</sequence>
<feature type="domain" description="Homeobox" evidence="8">
    <location>
        <begin position="13"/>
        <end position="73"/>
    </location>
</feature>
<evidence type="ECO:0000259" key="8">
    <source>
        <dbReference type="PROSITE" id="PS50071"/>
    </source>
</evidence>
<dbReference type="PROSITE" id="PS50071">
    <property type="entry name" value="HOMEOBOX_2"/>
    <property type="match status" value="1"/>
</dbReference>
<dbReference type="PRINTS" id="PR00024">
    <property type="entry name" value="HOMEOBOX"/>
</dbReference>
<comment type="subcellular location">
    <subcellularLocation>
        <location evidence="1 5 6">Nucleus</location>
    </subcellularLocation>
</comment>
<keyword evidence="3 5" id="KW-0371">Homeobox</keyword>
<feature type="DNA-binding region" description="Homeobox" evidence="5">
    <location>
        <begin position="15"/>
        <end position="74"/>
    </location>
</feature>
<protein>
    <submittedName>
        <fullName evidence="9">Homeobox protein MSH-D</fullName>
    </submittedName>
</protein>
<evidence type="ECO:0000313" key="9">
    <source>
        <dbReference type="EMBL" id="LAB69370.1"/>
    </source>
</evidence>
<dbReference type="InterPro" id="IPR009057">
    <property type="entry name" value="Homeodomain-like_sf"/>
</dbReference>
<dbReference type="InterPro" id="IPR050877">
    <property type="entry name" value="EMX-VAX-Noto_Homeobox_TFs"/>
</dbReference>
<dbReference type="Gene3D" id="1.10.10.60">
    <property type="entry name" value="Homeodomain-like"/>
    <property type="match status" value="1"/>
</dbReference>
<dbReference type="CDD" id="cd00086">
    <property type="entry name" value="homeodomain"/>
    <property type="match status" value="1"/>
</dbReference>
<dbReference type="PANTHER" id="PTHR24339">
    <property type="entry name" value="HOMEOBOX PROTEIN EMX-RELATED"/>
    <property type="match status" value="1"/>
</dbReference>
<feature type="region of interest" description="Disordered" evidence="7">
    <location>
        <begin position="1"/>
        <end position="20"/>
    </location>
</feature>
<evidence type="ECO:0000256" key="5">
    <source>
        <dbReference type="PROSITE-ProRule" id="PRU00108"/>
    </source>
</evidence>
<evidence type="ECO:0000256" key="2">
    <source>
        <dbReference type="ARBA" id="ARBA00023125"/>
    </source>
</evidence>
<evidence type="ECO:0000256" key="3">
    <source>
        <dbReference type="ARBA" id="ARBA00023155"/>
    </source>
</evidence>
<dbReference type="Pfam" id="PF00046">
    <property type="entry name" value="Homeodomain"/>
    <property type="match status" value="1"/>
</dbReference>
<dbReference type="EMBL" id="IACF01003760">
    <property type="protein sequence ID" value="LAB69370.1"/>
    <property type="molecule type" value="mRNA"/>
</dbReference>
<dbReference type="GO" id="GO:0000981">
    <property type="term" value="F:DNA-binding transcription factor activity, RNA polymerase II-specific"/>
    <property type="evidence" value="ECO:0007669"/>
    <property type="project" value="InterPro"/>
</dbReference>
<feature type="region of interest" description="Disordered" evidence="7">
    <location>
        <begin position="233"/>
        <end position="287"/>
    </location>
</feature>
<dbReference type="AlphaFoldDB" id="A0A2P2I657"/>
<dbReference type="InterPro" id="IPR017970">
    <property type="entry name" value="Homeobox_CS"/>
</dbReference>
<dbReference type="GO" id="GO:0005634">
    <property type="term" value="C:nucleus"/>
    <property type="evidence" value="ECO:0007669"/>
    <property type="project" value="UniProtKB-SubCell"/>
</dbReference>
<proteinExistence type="evidence at transcript level"/>
<feature type="compositionally biased region" description="Basic and acidic residues" evidence="7">
    <location>
        <begin position="1"/>
        <end position="15"/>
    </location>
</feature>
<keyword evidence="2 5" id="KW-0238">DNA-binding</keyword>
<keyword evidence="4 5" id="KW-0539">Nucleus</keyword>
<evidence type="ECO:0000256" key="6">
    <source>
        <dbReference type="RuleBase" id="RU000682"/>
    </source>
</evidence>
<dbReference type="InterPro" id="IPR001356">
    <property type="entry name" value="HD"/>
</dbReference>
<dbReference type="GO" id="GO:0030182">
    <property type="term" value="P:neuron differentiation"/>
    <property type="evidence" value="ECO:0007669"/>
    <property type="project" value="TreeGrafter"/>
</dbReference>